<organism evidence="2 3">
    <name type="scientific">Haloarcula nitratireducens</name>
    <dbReference type="NCBI Taxonomy" id="2487749"/>
    <lineage>
        <taxon>Archaea</taxon>
        <taxon>Methanobacteriati</taxon>
        <taxon>Methanobacteriota</taxon>
        <taxon>Stenosarchaea group</taxon>
        <taxon>Halobacteria</taxon>
        <taxon>Halobacteriales</taxon>
        <taxon>Haloarculaceae</taxon>
        <taxon>Haloarcula</taxon>
    </lineage>
</organism>
<sequence length="115" mass="12866">MDMVEDDEAVLSLLDDEYARAILAQLTTEPMSVDELCTACEMSDSTAYRRLERLEAAELVTTKQELDPDGHHYKCYAATVEDVTVTFRDGTYEVAVTRSATDPADRFTDLFEGLS</sequence>
<dbReference type="InterPro" id="IPR001845">
    <property type="entry name" value="HTH_ArsR_DNA-bd_dom"/>
</dbReference>
<name>A0AAW4PHM5_9EURY</name>
<reference evidence="2 3" key="1">
    <citation type="submission" date="2021-06" db="EMBL/GenBank/DDBJ databases">
        <title>Halomicroarcula sp. a new haloarchaeum isolated from saline soil.</title>
        <authorList>
            <person name="Duran-Viseras A."/>
            <person name="Sanchez-Porro C."/>
            <person name="Ventosa A."/>
        </authorList>
    </citation>
    <scope>NUCLEOTIDE SEQUENCE [LARGE SCALE GENOMIC DNA]</scope>
    <source>
        <strain evidence="2 3">F27</strain>
    </source>
</reference>
<evidence type="ECO:0000313" key="3">
    <source>
        <dbReference type="Proteomes" id="UP001430455"/>
    </source>
</evidence>
<protein>
    <submittedName>
        <fullName evidence="2">Winged helix-turn-helix domain-containing protein</fullName>
    </submittedName>
</protein>
<gene>
    <name evidence="2" type="ORF">EGH23_20425</name>
</gene>
<dbReference type="InterPro" id="IPR036388">
    <property type="entry name" value="WH-like_DNA-bd_sf"/>
</dbReference>
<accession>A0AAW4PHM5</accession>
<dbReference type="GO" id="GO:0003700">
    <property type="term" value="F:DNA-binding transcription factor activity"/>
    <property type="evidence" value="ECO:0007669"/>
    <property type="project" value="InterPro"/>
</dbReference>
<dbReference type="CDD" id="cd00090">
    <property type="entry name" value="HTH_ARSR"/>
    <property type="match status" value="1"/>
</dbReference>
<proteinExistence type="predicted"/>
<feature type="domain" description="HTH arsR-type" evidence="1">
    <location>
        <begin position="9"/>
        <end position="89"/>
    </location>
</feature>
<dbReference type="InterPro" id="IPR036390">
    <property type="entry name" value="WH_DNA-bd_sf"/>
</dbReference>
<comment type="caution">
    <text evidence="2">The sequence shown here is derived from an EMBL/GenBank/DDBJ whole genome shotgun (WGS) entry which is preliminary data.</text>
</comment>
<dbReference type="EMBL" id="RKLT01000016">
    <property type="protein sequence ID" value="MBX0297247.1"/>
    <property type="molecule type" value="Genomic_DNA"/>
</dbReference>
<dbReference type="Proteomes" id="UP001430455">
    <property type="component" value="Unassembled WGS sequence"/>
</dbReference>
<evidence type="ECO:0000259" key="1">
    <source>
        <dbReference type="SMART" id="SM00418"/>
    </source>
</evidence>
<dbReference type="SMART" id="SM00418">
    <property type="entry name" value="HTH_ARSR"/>
    <property type="match status" value="1"/>
</dbReference>
<dbReference type="SUPFAM" id="SSF46785">
    <property type="entry name" value="Winged helix' DNA-binding domain"/>
    <property type="match status" value="1"/>
</dbReference>
<keyword evidence="3" id="KW-1185">Reference proteome</keyword>
<dbReference type="Pfam" id="PF12840">
    <property type="entry name" value="HTH_20"/>
    <property type="match status" value="1"/>
</dbReference>
<dbReference type="InterPro" id="IPR011991">
    <property type="entry name" value="ArsR-like_HTH"/>
</dbReference>
<evidence type="ECO:0000313" key="2">
    <source>
        <dbReference type="EMBL" id="MBX0297247.1"/>
    </source>
</evidence>
<dbReference type="AlphaFoldDB" id="A0AAW4PHM5"/>
<dbReference type="Gene3D" id="1.10.10.10">
    <property type="entry name" value="Winged helix-like DNA-binding domain superfamily/Winged helix DNA-binding domain"/>
    <property type="match status" value="1"/>
</dbReference>